<dbReference type="InterPro" id="IPR020904">
    <property type="entry name" value="Sc_DH/Rdtase_CS"/>
</dbReference>
<dbReference type="Pfam" id="PF13561">
    <property type="entry name" value="adh_short_C2"/>
    <property type="match status" value="1"/>
</dbReference>
<evidence type="ECO:0000313" key="4">
    <source>
        <dbReference type="Proteomes" id="UP000599578"/>
    </source>
</evidence>
<dbReference type="Gene3D" id="3.40.50.720">
    <property type="entry name" value="NAD(P)-binding Rossmann-like Domain"/>
    <property type="match status" value="1"/>
</dbReference>
<dbReference type="PANTHER" id="PTHR24321:SF8">
    <property type="entry name" value="ESTRADIOL 17-BETA-DEHYDROGENASE 8-RELATED"/>
    <property type="match status" value="1"/>
</dbReference>
<evidence type="ECO:0000256" key="2">
    <source>
        <dbReference type="ARBA" id="ARBA00023002"/>
    </source>
</evidence>
<dbReference type="SUPFAM" id="SSF51735">
    <property type="entry name" value="NAD(P)-binding Rossmann-fold domains"/>
    <property type="match status" value="1"/>
</dbReference>
<dbReference type="PRINTS" id="PR00080">
    <property type="entry name" value="SDRFAMILY"/>
</dbReference>
<proteinExistence type="inferred from homology"/>
<dbReference type="InterPro" id="IPR002347">
    <property type="entry name" value="SDR_fam"/>
</dbReference>
<keyword evidence="2" id="KW-0560">Oxidoreductase</keyword>
<dbReference type="PANTHER" id="PTHR24321">
    <property type="entry name" value="DEHYDROGENASES, SHORT CHAIN"/>
    <property type="match status" value="1"/>
</dbReference>
<keyword evidence="4" id="KW-1185">Reference proteome</keyword>
<organism evidence="3 4">
    <name type="scientific">Marinobacterium nitratireducens</name>
    <dbReference type="NCBI Taxonomy" id="518897"/>
    <lineage>
        <taxon>Bacteria</taxon>
        <taxon>Pseudomonadati</taxon>
        <taxon>Pseudomonadota</taxon>
        <taxon>Gammaproteobacteria</taxon>
        <taxon>Oceanospirillales</taxon>
        <taxon>Oceanospirillaceae</taxon>
        <taxon>Marinobacterium</taxon>
    </lineage>
</organism>
<comment type="caution">
    <text evidence="3">The sequence shown here is derived from an EMBL/GenBank/DDBJ whole genome shotgun (WGS) entry which is preliminary data.</text>
</comment>
<dbReference type="GO" id="GO:0016491">
    <property type="term" value="F:oxidoreductase activity"/>
    <property type="evidence" value="ECO:0007669"/>
    <property type="project" value="UniProtKB-KW"/>
</dbReference>
<name>A0A918DQ02_9GAMM</name>
<dbReference type="AlphaFoldDB" id="A0A918DQ02"/>
<dbReference type="PRINTS" id="PR00081">
    <property type="entry name" value="GDHRDH"/>
</dbReference>
<gene>
    <name evidence="3" type="ORF">GCM10011348_12470</name>
</gene>
<comment type="similarity">
    <text evidence="1">Belongs to the short-chain dehydrogenases/reductases (SDR) family.</text>
</comment>
<sequence>MPLRRRGGGSILDIGSIEGIGANPWHAAYCSSKTGVHGFTRAMAADLGHDGIRCNAIAPGWIKTHSWPSSVKLPSTLLPDFPLL</sequence>
<dbReference type="EMBL" id="BMLT01000003">
    <property type="protein sequence ID" value="GGO79075.1"/>
    <property type="molecule type" value="Genomic_DNA"/>
</dbReference>
<dbReference type="RefSeq" id="WP_229721810.1">
    <property type="nucleotide sequence ID" value="NZ_BMLT01000003.1"/>
</dbReference>
<reference evidence="3 4" key="1">
    <citation type="journal article" date="2014" name="Int. J. Syst. Evol. Microbiol.">
        <title>Complete genome sequence of Corynebacterium casei LMG S-19264T (=DSM 44701T), isolated from a smear-ripened cheese.</title>
        <authorList>
            <consortium name="US DOE Joint Genome Institute (JGI-PGF)"/>
            <person name="Walter F."/>
            <person name="Albersmeier A."/>
            <person name="Kalinowski J."/>
            <person name="Ruckert C."/>
        </authorList>
    </citation>
    <scope>NUCLEOTIDE SEQUENCE [LARGE SCALE GENOMIC DNA]</scope>
    <source>
        <strain evidence="3 4">CGMCC 1.7286</strain>
    </source>
</reference>
<dbReference type="PROSITE" id="PS00061">
    <property type="entry name" value="ADH_SHORT"/>
    <property type="match status" value="1"/>
</dbReference>
<dbReference type="InterPro" id="IPR036291">
    <property type="entry name" value="NAD(P)-bd_dom_sf"/>
</dbReference>
<evidence type="ECO:0000256" key="1">
    <source>
        <dbReference type="ARBA" id="ARBA00006484"/>
    </source>
</evidence>
<protein>
    <submittedName>
        <fullName evidence="3">Uncharacterized protein</fullName>
    </submittedName>
</protein>
<dbReference type="Proteomes" id="UP000599578">
    <property type="component" value="Unassembled WGS sequence"/>
</dbReference>
<dbReference type="CDD" id="cd05233">
    <property type="entry name" value="SDR_c"/>
    <property type="match status" value="1"/>
</dbReference>
<evidence type="ECO:0000313" key="3">
    <source>
        <dbReference type="EMBL" id="GGO79075.1"/>
    </source>
</evidence>
<accession>A0A918DQ02</accession>